<dbReference type="PATRIC" id="fig|1616.3.peg.653"/>
<evidence type="ECO:0000313" key="5">
    <source>
        <dbReference type="EMBL" id="KRN75466.1"/>
    </source>
</evidence>
<dbReference type="PROSITE" id="PS50943">
    <property type="entry name" value="HTH_CROC1"/>
    <property type="match status" value="1"/>
</dbReference>
<dbReference type="SUPFAM" id="SSF47413">
    <property type="entry name" value="lambda repressor-like DNA-binding domains"/>
    <property type="match status" value="1"/>
</dbReference>
<keyword evidence="1" id="KW-0805">Transcription regulation</keyword>
<keyword evidence="3" id="KW-0804">Transcription</keyword>
<dbReference type="SMART" id="SM00530">
    <property type="entry name" value="HTH_XRE"/>
    <property type="match status" value="1"/>
</dbReference>
<evidence type="ECO:0000256" key="1">
    <source>
        <dbReference type="ARBA" id="ARBA00023015"/>
    </source>
</evidence>
<dbReference type="Pfam" id="PF01381">
    <property type="entry name" value="HTH_3"/>
    <property type="match status" value="1"/>
</dbReference>
<dbReference type="Gene3D" id="1.10.260.40">
    <property type="entry name" value="lambda repressor-like DNA-binding domains"/>
    <property type="match status" value="1"/>
</dbReference>
<dbReference type="AlphaFoldDB" id="A0A0R2JM34"/>
<dbReference type="InterPro" id="IPR001387">
    <property type="entry name" value="Cro/C1-type_HTH"/>
</dbReference>
<dbReference type="EMBL" id="JQBP01000002">
    <property type="protein sequence ID" value="KRN75466.1"/>
    <property type="molecule type" value="Genomic_DNA"/>
</dbReference>
<evidence type="ECO:0000256" key="3">
    <source>
        <dbReference type="ARBA" id="ARBA00023163"/>
    </source>
</evidence>
<dbReference type="GO" id="GO:0003677">
    <property type="term" value="F:DNA binding"/>
    <property type="evidence" value="ECO:0007669"/>
    <property type="project" value="UniProtKB-KW"/>
</dbReference>
<dbReference type="PANTHER" id="PTHR40661">
    <property type="match status" value="1"/>
</dbReference>
<organism evidence="5 6">
    <name type="scientific">Weissella kandleri</name>
    <dbReference type="NCBI Taxonomy" id="1616"/>
    <lineage>
        <taxon>Bacteria</taxon>
        <taxon>Bacillati</taxon>
        <taxon>Bacillota</taxon>
        <taxon>Bacilli</taxon>
        <taxon>Lactobacillales</taxon>
        <taxon>Lactobacillaceae</taxon>
        <taxon>Weissella</taxon>
    </lineage>
</organism>
<dbReference type="InterPro" id="IPR010982">
    <property type="entry name" value="Lambda_DNA-bd_dom_sf"/>
</dbReference>
<evidence type="ECO:0000313" key="6">
    <source>
        <dbReference type="Proteomes" id="UP000051655"/>
    </source>
</evidence>
<accession>A0A0R2JM34</accession>
<gene>
    <name evidence="5" type="ORF">IV73_GL000635</name>
</gene>
<dbReference type="STRING" id="1616.IV73_GL000635"/>
<dbReference type="CDD" id="cd00093">
    <property type="entry name" value="HTH_XRE"/>
    <property type="match status" value="1"/>
</dbReference>
<name>A0A0R2JM34_9LACO</name>
<proteinExistence type="predicted"/>
<reference evidence="5 6" key="1">
    <citation type="journal article" date="2015" name="Genome Announc.">
        <title>Expanding the biotechnology potential of lactobacilli through comparative genomics of 213 strains and associated genera.</title>
        <authorList>
            <person name="Sun Z."/>
            <person name="Harris H.M."/>
            <person name="McCann A."/>
            <person name="Guo C."/>
            <person name="Argimon S."/>
            <person name="Zhang W."/>
            <person name="Yang X."/>
            <person name="Jeffery I.B."/>
            <person name="Cooney J.C."/>
            <person name="Kagawa T.F."/>
            <person name="Liu W."/>
            <person name="Song Y."/>
            <person name="Salvetti E."/>
            <person name="Wrobel A."/>
            <person name="Rasinkangas P."/>
            <person name="Parkhill J."/>
            <person name="Rea M.C."/>
            <person name="O'Sullivan O."/>
            <person name="Ritari J."/>
            <person name="Douillard F.P."/>
            <person name="Paul Ross R."/>
            <person name="Yang R."/>
            <person name="Briner A.E."/>
            <person name="Felis G.E."/>
            <person name="de Vos W.M."/>
            <person name="Barrangou R."/>
            <person name="Klaenhammer T.R."/>
            <person name="Caufield P.W."/>
            <person name="Cui Y."/>
            <person name="Zhang H."/>
            <person name="O'Toole P.W."/>
        </authorList>
    </citation>
    <scope>NUCLEOTIDE SEQUENCE [LARGE SCALE GENOMIC DNA]</scope>
    <source>
        <strain evidence="5 6">DSM 20593</strain>
    </source>
</reference>
<feature type="domain" description="HTH cro/C1-type" evidence="4">
    <location>
        <begin position="18"/>
        <end position="72"/>
    </location>
</feature>
<protein>
    <recommendedName>
        <fullName evidence="4">HTH cro/C1-type domain-containing protein</fullName>
    </recommendedName>
</protein>
<evidence type="ECO:0000256" key="2">
    <source>
        <dbReference type="ARBA" id="ARBA00023125"/>
    </source>
</evidence>
<evidence type="ECO:0000259" key="4">
    <source>
        <dbReference type="PROSITE" id="PS50943"/>
    </source>
</evidence>
<sequence>MDKTMTSSKGRMIMGQNIKRLLKQQHMTAVKLAEMVGVSTATVSDWSNGKTYPRIDKLELMANCFGVSKAELVENRNEQKEAEPTLMAAHWGVDLSSVPDEDRQRIIDRAKSYVEGLVADYEDRL</sequence>
<keyword evidence="6" id="KW-1185">Reference proteome</keyword>
<comment type="caution">
    <text evidence="5">The sequence shown here is derived from an EMBL/GenBank/DDBJ whole genome shotgun (WGS) entry which is preliminary data.</text>
</comment>
<keyword evidence="2" id="KW-0238">DNA-binding</keyword>
<dbReference type="PANTHER" id="PTHR40661:SF3">
    <property type="entry name" value="FELS-1 PROPHAGE TRANSCRIPTIONAL REGULATOR"/>
    <property type="match status" value="1"/>
</dbReference>
<dbReference type="Proteomes" id="UP000051655">
    <property type="component" value="Unassembled WGS sequence"/>
</dbReference>